<proteinExistence type="predicted"/>
<dbReference type="InterPro" id="IPR007372">
    <property type="entry name" value="Lipid/polyisoprenoid-bd_YceI"/>
</dbReference>
<name>A0A1H7EXG8_9SPHI</name>
<evidence type="ECO:0000259" key="1">
    <source>
        <dbReference type="Pfam" id="PF04264"/>
    </source>
</evidence>
<sequence>MILCFHAEAQDIWVDRGSHISFFSAAPLEDIAAATEHASSALHTKTNEIAFKVPIKSFVFNKRLMQEHFNENYLESDKFPYATFGGKITEPIDWSSDGSYPVTVMGFLEIHGVKKPYAVKTTVEIKGTTVTAHAKFDVKLADHDIKIPRVVIKNIAEVVAVDVSSTYQKQ</sequence>
<dbReference type="STRING" id="332977.SAMN05421740_10185"/>
<dbReference type="SUPFAM" id="SSF101874">
    <property type="entry name" value="YceI-like"/>
    <property type="match status" value="1"/>
</dbReference>
<dbReference type="Proteomes" id="UP000198916">
    <property type="component" value="Unassembled WGS sequence"/>
</dbReference>
<feature type="domain" description="Lipid/polyisoprenoid-binding YceI-like" evidence="1">
    <location>
        <begin position="40"/>
        <end position="164"/>
    </location>
</feature>
<dbReference type="PANTHER" id="PTHR34406">
    <property type="entry name" value="PROTEIN YCEI"/>
    <property type="match status" value="1"/>
</dbReference>
<evidence type="ECO:0000313" key="3">
    <source>
        <dbReference type="Proteomes" id="UP000198916"/>
    </source>
</evidence>
<dbReference type="EMBL" id="FNZR01000001">
    <property type="protein sequence ID" value="SEK18294.1"/>
    <property type="molecule type" value="Genomic_DNA"/>
</dbReference>
<dbReference type="Pfam" id="PF04264">
    <property type="entry name" value="YceI"/>
    <property type="match status" value="1"/>
</dbReference>
<accession>A0A1H7EXG8</accession>
<keyword evidence="3" id="KW-1185">Reference proteome</keyword>
<dbReference type="AlphaFoldDB" id="A0A1H7EXG8"/>
<dbReference type="PANTHER" id="PTHR34406:SF1">
    <property type="entry name" value="PROTEIN YCEI"/>
    <property type="match status" value="1"/>
</dbReference>
<protein>
    <submittedName>
        <fullName evidence="2">YceI-like domain-containing protein</fullName>
    </submittedName>
</protein>
<dbReference type="Gene3D" id="2.40.128.110">
    <property type="entry name" value="Lipid/polyisoprenoid-binding, YceI-like"/>
    <property type="match status" value="1"/>
</dbReference>
<dbReference type="InterPro" id="IPR036761">
    <property type="entry name" value="TTHA0802/YceI-like_sf"/>
</dbReference>
<organism evidence="2 3">
    <name type="scientific">Parapedobacter koreensis</name>
    <dbReference type="NCBI Taxonomy" id="332977"/>
    <lineage>
        <taxon>Bacteria</taxon>
        <taxon>Pseudomonadati</taxon>
        <taxon>Bacteroidota</taxon>
        <taxon>Sphingobacteriia</taxon>
        <taxon>Sphingobacteriales</taxon>
        <taxon>Sphingobacteriaceae</taxon>
        <taxon>Parapedobacter</taxon>
    </lineage>
</organism>
<reference evidence="3" key="1">
    <citation type="submission" date="2016-10" db="EMBL/GenBank/DDBJ databases">
        <authorList>
            <person name="Varghese N."/>
            <person name="Submissions S."/>
        </authorList>
    </citation>
    <scope>NUCLEOTIDE SEQUENCE [LARGE SCALE GENOMIC DNA]</scope>
    <source>
        <strain evidence="3">Jip14</strain>
    </source>
</reference>
<gene>
    <name evidence="2" type="ORF">SAMN05421740_10185</name>
</gene>
<evidence type="ECO:0000313" key="2">
    <source>
        <dbReference type="EMBL" id="SEK18294.1"/>
    </source>
</evidence>